<sequence length="50" mass="5943">MLTNKRNPTEIMKYMNKHAVGFLRQQTDYIWVNIHPALPLFQKQNVTTLV</sequence>
<name>A0ABZ0W6V3_9BACT</name>
<protein>
    <recommendedName>
        <fullName evidence="3">Transposase</fullName>
    </recommendedName>
</protein>
<dbReference type="RefSeq" id="WP_162817862.1">
    <property type="nucleotide sequence ID" value="NZ_CP139960.1"/>
</dbReference>
<dbReference type="EMBL" id="CP139960">
    <property type="protein sequence ID" value="WQD38217.1"/>
    <property type="molecule type" value="Genomic_DNA"/>
</dbReference>
<organism evidence="1 2">
    <name type="scientific">Niabella yanshanensis</name>
    <dbReference type="NCBI Taxonomy" id="577386"/>
    <lineage>
        <taxon>Bacteria</taxon>
        <taxon>Pseudomonadati</taxon>
        <taxon>Bacteroidota</taxon>
        <taxon>Chitinophagia</taxon>
        <taxon>Chitinophagales</taxon>
        <taxon>Chitinophagaceae</taxon>
        <taxon>Niabella</taxon>
    </lineage>
</organism>
<reference evidence="1 2" key="1">
    <citation type="submission" date="2023-12" db="EMBL/GenBank/DDBJ databases">
        <title>Genome sequencing and assembly of bacterial species from a model synthetic community.</title>
        <authorList>
            <person name="Hogle S.L."/>
        </authorList>
    </citation>
    <scope>NUCLEOTIDE SEQUENCE [LARGE SCALE GENOMIC DNA]</scope>
    <source>
        <strain evidence="1 2">HAMBI_3031</strain>
    </source>
</reference>
<proteinExistence type="predicted"/>
<evidence type="ECO:0000313" key="1">
    <source>
        <dbReference type="EMBL" id="WQD38217.1"/>
    </source>
</evidence>
<keyword evidence="2" id="KW-1185">Reference proteome</keyword>
<accession>A0ABZ0W6V3</accession>
<dbReference type="Proteomes" id="UP001325680">
    <property type="component" value="Chromosome"/>
</dbReference>
<evidence type="ECO:0000313" key="2">
    <source>
        <dbReference type="Proteomes" id="UP001325680"/>
    </source>
</evidence>
<evidence type="ECO:0008006" key="3">
    <source>
        <dbReference type="Google" id="ProtNLM"/>
    </source>
</evidence>
<gene>
    <name evidence="1" type="ORF">U0035_21335</name>
</gene>